<proteinExistence type="predicted"/>
<dbReference type="EMBL" id="BJHX01000001">
    <property type="protein sequence ID" value="GDY68867.1"/>
    <property type="molecule type" value="Genomic_DNA"/>
</dbReference>
<dbReference type="Proteomes" id="UP000302139">
    <property type="component" value="Unassembled WGS sequence"/>
</dbReference>
<evidence type="ECO:0000313" key="2">
    <source>
        <dbReference type="EMBL" id="GDY68867.1"/>
    </source>
</evidence>
<evidence type="ECO:0000313" key="3">
    <source>
        <dbReference type="Proteomes" id="UP000302139"/>
    </source>
</evidence>
<organism evidence="2 3">
    <name type="scientific">Streptomyces avermitilis</name>
    <dbReference type="NCBI Taxonomy" id="33903"/>
    <lineage>
        <taxon>Bacteria</taxon>
        <taxon>Bacillati</taxon>
        <taxon>Actinomycetota</taxon>
        <taxon>Actinomycetes</taxon>
        <taxon>Kitasatosporales</taxon>
        <taxon>Streptomycetaceae</taxon>
        <taxon>Streptomyces</taxon>
    </lineage>
</organism>
<reference evidence="2 3" key="1">
    <citation type="submission" date="2019-04" db="EMBL/GenBank/DDBJ databases">
        <title>Draft genome sequences of Streptomyces avermitilis NBRC 14893.</title>
        <authorList>
            <person name="Komaki H."/>
            <person name="Tamura T."/>
            <person name="Hosoyama A."/>
        </authorList>
    </citation>
    <scope>NUCLEOTIDE SEQUENCE [LARGE SCALE GENOMIC DNA]</scope>
    <source>
        <strain evidence="2 3">NBRC 14893</strain>
    </source>
</reference>
<sequence>MVGNQQLAGGSGRADGPRGRRGRAAGGPFQGLLPGRGVRVPGLGILLVLLVDDLSGPEPGHFGLGVGQLLAQLRGAFFQHHPALYQPPHQVLGHVPRGLAVGTLHAR</sequence>
<protein>
    <submittedName>
        <fullName evidence="2">Uncharacterized protein</fullName>
    </submittedName>
</protein>
<comment type="caution">
    <text evidence="2">The sequence shown here is derived from an EMBL/GenBank/DDBJ whole genome shotgun (WGS) entry which is preliminary data.</text>
</comment>
<dbReference type="AlphaFoldDB" id="A0A4D4MBS2"/>
<feature type="region of interest" description="Disordered" evidence="1">
    <location>
        <begin position="1"/>
        <end position="32"/>
    </location>
</feature>
<dbReference type="RefSeq" id="WP_037651336.1">
    <property type="nucleotide sequence ID" value="NZ_BAABTN010000023.1"/>
</dbReference>
<accession>A0A4D4MBS2</accession>
<name>A0A4D4MBS2_STRAX</name>
<evidence type="ECO:0000256" key="1">
    <source>
        <dbReference type="SAM" id="MobiDB-lite"/>
    </source>
</evidence>
<gene>
    <name evidence="2" type="ORF">SAV14893_082600</name>
</gene>